<organism evidence="2">
    <name type="scientific">Paraprevotella clara</name>
    <dbReference type="NCBI Taxonomy" id="454154"/>
    <lineage>
        <taxon>Bacteria</taxon>
        <taxon>Pseudomonadati</taxon>
        <taxon>Bacteroidota</taxon>
        <taxon>Bacteroidia</taxon>
        <taxon>Bacteroidales</taxon>
        <taxon>Prevotellaceae</taxon>
        <taxon>Paraprevotella</taxon>
    </lineage>
</organism>
<dbReference type="Pfam" id="PF13673">
    <property type="entry name" value="Acetyltransf_10"/>
    <property type="match status" value="2"/>
</dbReference>
<feature type="domain" description="N-acetyltransferase" evidence="1">
    <location>
        <begin position="14"/>
        <end position="144"/>
    </location>
</feature>
<evidence type="ECO:0000313" key="2">
    <source>
        <dbReference type="EMBL" id="VYU55057.1"/>
    </source>
</evidence>
<dbReference type="PROSITE" id="PS51186">
    <property type="entry name" value="GNAT"/>
    <property type="match status" value="2"/>
</dbReference>
<keyword evidence="2" id="KW-0808">Transferase</keyword>
<name>A0A6N3FRE9_9BACT</name>
<dbReference type="PANTHER" id="PTHR43451">
    <property type="entry name" value="ACETYLTRANSFERASE (GNAT) FAMILY PROTEIN"/>
    <property type="match status" value="1"/>
</dbReference>
<evidence type="ECO:0000259" key="1">
    <source>
        <dbReference type="PROSITE" id="PS51186"/>
    </source>
</evidence>
<dbReference type="EC" id="2.3.1.-" evidence="2"/>
<dbReference type="EMBL" id="CACRUT010000023">
    <property type="protein sequence ID" value="VYU55057.1"/>
    <property type="molecule type" value="Genomic_DNA"/>
</dbReference>
<feature type="domain" description="N-acetyltransferase" evidence="1">
    <location>
        <begin position="147"/>
        <end position="301"/>
    </location>
</feature>
<dbReference type="Gene3D" id="3.40.630.30">
    <property type="match status" value="2"/>
</dbReference>
<dbReference type="RefSeq" id="WP_412442381.1">
    <property type="nucleotide sequence ID" value="NZ_CACRUT010000023.1"/>
</dbReference>
<dbReference type="InterPro" id="IPR016181">
    <property type="entry name" value="Acyl_CoA_acyltransferase"/>
</dbReference>
<keyword evidence="2" id="KW-0012">Acyltransferase</keyword>
<accession>A0A6N3FRE9</accession>
<proteinExistence type="predicted"/>
<dbReference type="CDD" id="cd04301">
    <property type="entry name" value="NAT_SF"/>
    <property type="match status" value="2"/>
</dbReference>
<dbReference type="AlphaFoldDB" id="A0A6N3FRE9"/>
<reference evidence="2" key="1">
    <citation type="submission" date="2019-11" db="EMBL/GenBank/DDBJ databases">
        <authorList>
            <person name="Feng L."/>
        </authorList>
    </citation>
    <scope>NUCLEOTIDE SEQUENCE</scope>
    <source>
        <strain evidence="2">PclaraLFYP37</strain>
    </source>
</reference>
<gene>
    <name evidence="2" type="primary">yjaB</name>
    <name evidence="2" type="ORF">PCLFYP37_00200</name>
</gene>
<dbReference type="InterPro" id="IPR052564">
    <property type="entry name" value="N-acetyltrans/Recomb-assoc"/>
</dbReference>
<dbReference type="GO" id="GO:0016747">
    <property type="term" value="F:acyltransferase activity, transferring groups other than amino-acyl groups"/>
    <property type="evidence" value="ECO:0007669"/>
    <property type="project" value="InterPro"/>
</dbReference>
<dbReference type="SUPFAM" id="SSF55729">
    <property type="entry name" value="Acyl-CoA N-acyltransferases (Nat)"/>
    <property type="match status" value="2"/>
</dbReference>
<dbReference type="InterPro" id="IPR000182">
    <property type="entry name" value="GNAT_dom"/>
</dbReference>
<dbReference type="PANTHER" id="PTHR43451:SF1">
    <property type="entry name" value="ACETYLTRANSFERASE"/>
    <property type="match status" value="1"/>
</dbReference>
<sequence>MHITSPIRTKDTVNTLARLWEASVRRSHHFLTEADIRQLTPFVKSGLANIERLFVAYVQNVPAGFIGLEKNKIEMLFIAPDFWGMGIGKELVLMAFRKFNIRYVDVNEQNPQAEGFYRHLGFRTFERTETDGQGNPFPILKMERKRFSLRHATPEDIPVLKTLFTDTVLRTNRKDYTQEEVEDWAACADKPGHWKELIATHHFTLAEEYPGHTVGFAAIRPDGYLNSMFVHHDFQRQGIASLLLEDMEKYARLQGVPYITSEVSLTARPFFESKGYTIVEKQQRKAMLRLLTNFKMKKPIV</sequence>
<protein>
    <submittedName>
        <fullName evidence="2">Putative N-acetyltransferase YjaB</fullName>
        <ecNumber evidence="2">2.3.1.-</ecNumber>
    </submittedName>
</protein>